<dbReference type="EMBL" id="CAACVJ010000383">
    <property type="protein sequence ID" value="VEP16399.1"/>
    <property type="molecule type" value="Genomic_DNA"/>
</dbReference>
<protein>
    <submittedName>
        <fullName evidence="3">GUN4-like protein</fullName>
    </submittedName>
</protein>
<sequence length="209" mass="24651">MSDRDPISQLSQQLSAIQEQLDQFTNRFDSIENQLEDLSPLSKQISRLEDKFLLVADSYRYETLQQYLAEENWFEADKETIKLILDVMGKEIEELTPEDIQHFPCKDLMTIDGLWLKYSKNRFGFSPQLKIYQEMGGNIQATIEQNQKLVEKWGEILGWRKENRWLPCKELDFSLNAPEGCHPSRWWNSPYGSKMTNFFLGRLINCDIQ</sequence>
<proteinExistence type="predicted"/>
<keyword evidence="4" id="KW-1185">Reference proteome</keyword>
<dbReference type="Pfam" id="PF05419">
    <property type="entry name" value="GUN4"/>
    <property type="match status" value="1"/>
</dbReference>
<keyword evidence="1" id="KW-0175">Coiled coil</keyword>
<dbReference type="AlphaFoldDB" id="A0A563VY99"/>
<evidence type="ECO:0000313" key="3">
    <source>
        <dbReference type="EMBL" id="VEP16399.1"/>
    </source>
</evidence>
<dbReference type="Gene3D" id="1.10.10.1770">
    <property type="entry name" value="Gun4-like"/>
    <property type="match status" value="1"/>
</dbReference>
<gene>
    <name evidence="3" type="ORF">H1P_4430003</name>
</gene>
<feature type="coiled-coil region" evidence="1">
    <location>
        <begin position="7"/>
        <end position="34"/>
    </location>
</feature>
<dbReference type="PANTHER" id="PTHR34800:SF1">
    <property type="entry name" value="TETRAPYRROLE-BINDING PROTEIN, CHLOROPLASTIC"/>
    <property type="match status" value="1"/>
</dbReference>
<feature type="domain" description="GUN4-like" evidence="2">
    <location>
        <begin position="58"/>
        <end position="192"/>
    </location>
</feature>
<dbReference type="InterPro" id="IPR008629">
    <property type="entry name" value="GUN4-like"/>
</dbReference>
<dbReference type="InterPro" id="IPR037215">
    <property type="entry name" value="GUN4-like_sf"/>
</dbReference>
<dbReference type="Proteomes" id="UP000320055">
    <property type="component" value="Unassembled WGS sequence"/>
</dbReference>
<organism evidence="3 4">
    <name type="scientific">Hyella patelloides LEGE 07179</name>
    <dbReference type="NCBI Taxonomy" id="945734"/>
    <lineage>
        <taxon>Bacteria</taxon>
        <taxon>Bacillati</taxon>
        <taxon>Cyanobacteriota</taxon>
        <taxon>Cyanophyceae</taxon>
        <taxon>Pleurocapsales</taxon>
        <taxon>Hyellaceae</taxon>
        <taxon>Hyella</taxon>
    </lineage>
</organism>
<dbReference type="RefSeq" id="WP_144875222.1">
    <property type="nucleotide sequence ID" value="NZ_LR214178.1"/>
</dbReference>
<dbReference type="PANTHER" id="PTHR34800">
    <property type="entry name" value="TETRAPYRROLE-BINDING PROTEIN, CHLOROPLASTIC"/>
    <property type="match status" value="1"/>
</dbReference>
<evidence type="ECO:0000259" key="2">
    <source>
        <dbReference type="Pfam" id="PF05419"/>
    </source>
</evidence>
<dbReference type="SUPFAM" id="SSF140869">
    <property type="entry name" value="GUN4-like"/>
    <property type="match status" value="1"/>
</dbReference>
<accession>A0A563VY99</accession>
<dbReference type="GO" id="GO:0046906">
    <property type="term" value="F:tetrapyrrole binding"/>
    <property type="evidence" value="ECO:0007669"/>
    <property type="project" value="TreeGrafter"/>
</dbReference>
<reference evidence="3 4" key="1">
    <citation type="submission" date="2019-01" db="EMBL/GenBank/DDBJ databases">
        <authorList>
            <person name="Brito A."/>
        </authorList>
    </citation>
    <scope>NUCLEOTIDE SEQUENCE [LARGE SCALE GENOMIC DNA]</scope>
    <source>
        <strain evidence="3">1</strain>
    </source>
</reference>
<evidence type="ECO:0000256" key="1">
    <source>
        <dbReference type="SAM" id="Coils"/>
    </source>
</evidence>
<dbReference type="GO" id="GO:0030288">
    <property type="term" value="C:outer membrane-bounded periplasmic space"/>
    <property type="evidence" value="ECO:0007669"/>
    <property type="project" value="TreeGrafter"/>
</dbReference>
<evidence type="ECO:0000313" key="4">
    <source>
        <dbReference type="Proteomes" id="UP000320055"/>
    </source>
</evidence>
<dbReference type="OrthoDB" id="7915178at2"/>
<name>A0A563VY99_9CYAN</name>
<dbReference type="Gene3D" id="1.25.40.620">
    <property type="match status" value="1"/>
</dbReference>
<dbReference type="CDD" id="cd16383">
    <property type="entry name" value="GUN4"/>
    <property type="match status" value="1"/>
</dbReference>